<dbReference type="SUPFAM" id="SSF51905">
    <property type="entry name" value="FAD/NAD(P)-binding domain"/>
    <property type="match status" value="1"/>
</dbReference>
<accession>A0ABP6RT01</accession>
<dbReference type="RefSeq" id="WP_258341321.1">
    <property type="nucleotide sequence ID" value="NZ_BAAAYK010000038.1"/>
</dbReference>
<evidence type="ECO:0000313" key="2">
    <source>
        <dbReference type="EMBL" id="GAA3359472.1"/>
    </source>
</evidence>
<dbReference type="InterPro" id="IPR036188">
    <property type="entry name" value="FAD/NAD-bd_sf"/>
</dbReference>
<gene>
    <name evidence="2" type="ORF">GCM10020366_35620</name>
</gene>
<sequence length="456" mass="48876">MSGDLDVAVVGAGMAGLAAATELTRAGLDVRVYEAAGHVGGRTASVRVDGYTIDTGAEQLSPRGYRATWELLSRVGIEDHEIPLISSPISMWRDGRAHPGVAEPRGLLTGAGLSPLARVDLARFQMWLARRRGEFDTDDPQRTPLADSTVADFARRYHPDVHDYLLQPVAGTFFGWDTGRSSAAVMVSLLLAVGDASNWRTYRGGMDTLARRLATGLDVRTGQEVHQVVSTGSAARLHVGEEVVTARAVLLCVPAPVAARLHPGAPEAEADFLRACTFTPALKVSCLLDRPLAPEHGAPPYVLLTPEAEDAALSAILFDHQKHPDRAPPGTGLLTLMPNARTTAGLLELPDEEVVARLTGAAARYLPGLPAANRRNFVHRHPHGLPEATPQALGLRSRFMARRLRPVDYAGDWVMLRPASEGAVRAGALAASRVLSRLRAPLSIPTQARSRRVETA</sequence>
<dbReference type="Gene3D" id="3.90.660.20">
    <property type="entry name" value="Protoporphyrinogen oxidase, mitochondrial, domain 2"/>
    <property type="match status" value="1"/>
</dbReference>
<dbReference type="PANTHER" id="PTHR42923">
    <property type="entry name" value="PROTOPORPHYRINOGEN OXIDASE"/>
    <property type="match status" value="1"/>
</dbReference>
<protein>
    <recommendedName>
        <fullName evidence="1">Amine oxidase domain-containing protein</fullName>
    </recommendedName>
</protein>
<dbReference type="InterPro" id="IPR002937">
    <property type="entry name" value="Amino_oxidase"/>
</dbReference>
<dbReference type="Gene3D" id="1.10.3110.10">
    <property type="entry name" value="protoporphyrinogen ix oxidase, domain 3"/>
    <property type="match status" value="1"/>
</dbReference>
<name>A0ABP6RT01_9PSEU</name>
<evidence type="ECO:0000259" key="1">
    <source>
        <dbReference type="Pfam" id="PF01593"/>
    </source>
</evidence>
<dbReference type="EMBL" id="BAAAYK010000038">
    <property type="protein sequence ID" value="GAA3359472.1"/>
    <property type="molecule type" value="Genomic_DNA"/>
</dbReference>
<dbReference type="InterPro" id="IPR050464">
    <property type="entry name" value="Zeta_carotene_desat/Oxidored"/>
</dbReference>
<dbReference type="SUPFAM" id="SSF54373">
    <property type="entry name" value="FAD-linked reductases, C-terminal domain"/>
    <property type="match status" value="1"/>
</dbReference>
<dbReference type="PRINTS" id="PR00419">
    <property type="entry name" value="ADXRDTASE"/>
</dbReference>
<dbReference type="Gene3D" id="3.50.50.60">
    <property type="entry name" value="FAD/NAD(P)-binding domain"/>
    <property type="match status" value="1"/>
</dbReference>
<organism evidence="2 3">
    <name type="scientific">Saccharopolyspora gregorii</name>
    <dbReference type="NCBI Taxonomy" id="33914"/>
    <lineage>
        <taxon>Bacteria</taxon>
        <taxon>Bacillati</taxon>
        <taxon>Actinomycetota</taxon>
        <taxon>Actinomycetes</taxon>
        <taxon>Pseudonocardiales</taxon>
        <taxon>Pseudonocardiaceae</taxon>
        <taxon>Saccharopolyspora</taxon>
    </lineage>
</organism>
<evidence type="ECO:0000313" key="3">
    <source>
        <dbReference type="Proteomes" id="UP001500483"/>
    </source>
</evidence>
<feature type="domain" description="Amine oxidase" evidence="1">
    <location>
        <begin position="14"/>
        <end position="435"/>
    </location>
</feature>
<proteinExistence type="predicted"/>
<reference evidence="3" key="1">
    <citation type="journal article" date="2019" name="Int. J. Syst. Evol. Microbiol.">
        <title>The Global Catalogue of Microorganisms (GCM) 10K type strain sequencing project: providing services to taxonomists for standard genome sequencing and annotation.</title>
        <authorList>
            <consortium name="The Broad Institute Genomics Platform"/>
            <consortium name="The Broad Institute Genome Sequencing Center for Infectious Disease"/>
            <person name="Wu L."/>
            <person name="Ma J."/>
        </authorList>
    </citation>
    <scope>NUCLEOTIDE SEQUENCE [LARGE SCALE GENOMIC DNA]</scope>
    <source>
        <strain evidence="3">JCM 9687</strain>
    </source>
</reference>
<keyword evidence="3" id="KW-1185">Reference proteome</keyword>
<dbReference type="Pfam" id="PF01593">
    <property type="entry name" value="Amino_oxidase"/>
    <property type="match status" value="1"/>
</dbReference>
<comment type="caution">
    <text evidence="2">The sequence shown here is derived from an EMBL/GenBank/DDBJ whole genome shotgun (WGS) entry which is preliminary data.</text>
</comment>
<dbReference type="Proteomes" id="UP001500483">
    <property type="component" value="Unassembled WGS sequence"/>
</dbReference>